<accession>A0A2L2XC13</accession>
<evidence type="ECO:0000313" key="2">
    <source>
        <dbReference type="Proteomes" id="UP000239549"/>
    </source>
</evidence>
<proteinExistence type="predicted"/>
<keyword evidence="2" id="KW-1185">Reference proteome</keyword>
<dbReference type="EMBL" id="BFAV01000104">
    <property type="protein sequence ID" value="GBF33534.1"/>
    <property type="molecule type" value="Genomic_DNA"/>
</dbReference>
<gene>
    <name evidence="1" type="ORF">DCCM_2636</name>
</gene>
<dbReference type="Proteomes" id="UP000239549">
    <property type="component" value="Unassembled WGS sequence"/>
</dbReference>
<protein>
    <submittedName>
        <fullName evidence="1">Uncharacterized protein</fullName>
    </submittedName>
</protein>
<comment type="caution">
    <text evidence="1">The sequence shown here is derived from an EMBL/GenBank/DDBJ whole genome shotgun (WGS) entry which is preliminary data.</text>
</comment>
<name>A0A2L2XC13_9FIRM</name>
<sequence>MNPGFFFGGPGKNKKFVHVLICSFRHFGAGLGERVMIFHTTG</sequence>
<evidence type="ECO:0000313" key="1">
    <source>
        <dbReference type="EMBL" id="GBF33534.1"/>
    </source>
</evidence>
<dbReference type="AlphaFoldDB" id="A0A2L2XC13"/>
<organism evidence="1 2">
    <name type="scientific">Desulfocucumis palustris</name>
    <dbReference type="NCBI Taxonomy" id="1898651"/>
    <lineage>
        <taxon>Bacteria</taxon>
        <taxon>Bacillati</taxon>
        <taxon>Bacillota</taxon>
        <taxon>Clostridia</taxon>
        <taxon>Eubacteriales</taxon>
        <taxon>Desulfocucumaceae</taxon>
        <taxon>Desulfocucumis</taxon>
    </lineage>
</organism>
<reference evidence="2" key="1">
    <citation type="submission" date="2018-02" db="EMBL/GenBank/DDBJ databases">
        <title>Genome sequence of Desulfocucumis palustris strain NAW-5.</title>
        <authorList>
            <person name="Watanabe M."/>
            <person name="Kojima H."/>
            <person name="Fukui M."/>
        </authorList>
    </citation>
    <scope>NUCLEOTIDE SEQUENCE [LARGE SCALE GENOMIC DNA]</scope>
    <source>
        <strain evidence="2">NAW-5</strain>
    </source>
</reference>